<dbReference type="SUPFAM" id="SSF52151">
    <property type="entry name" value="FabD/lysophospholipase-like"/>
    <property type="match status" value="1"/>
</dbReference>
<dbReference type="GO" id="GO:0016020">
    <property type="term" value="C:membrane"/>
    <property type="evidence" value="ECO:0007669"/>
    <property type="project" value="TreeGrafter"/>
</dbReference>
<feature type="chain" id="PRO_5043988982" description="PNPLA domain-containing protein" evidence="5">
    <location>
        <begin position="20"/>
        <end position="519"/>
    </location>
</feature>
<reference evidence="7" key="1">
    <citation type="submission" date="2023-10" db="EMBL/GenBank/DDBJ databases">
        <title>Genome assembly of Pristionchus species.</title>
        <authorList>
            <person name="Yoshida K."/>
            <person name="Sommer R.J."/>
        </authorList>
    </citation>
    <scope>NUCLEOTIDE SEQUENCE</scope>
    <source>
        <strain evidence="7">RS5133</strain>
    </source>
</reference>
<keyword evidence="3 4" id="KW-0443">Lipid metabolism</keyword>
<dbReference type="GO" id="GO:0016042">
    <property type="term" value="P:lipid catabolic process"/>
    <property type="evidence" value="ECO:0007669"/>
    <property type="project" value="UniProtKB-UniRule"/>
</dbReference>
<dbReference type="Proteomes" id="UP001432322">
    <property type="component" value="Unassembled WGS sequence"/>
</dbReference>
<dbReference type="AlphaFoldDB" id="A0AAV5W2K3"/>
<feature type="active site" description="Nucleophile" evidence="4">
    <location>
        <position position="222"/>
    </location>
</feature>
<dbReference type="Gene3D" id="3.40.1090.10">
    <property type="entry name" value="Cytosolic phospholipase A2 catalytic domain"/>
    <property type="match status" value="1"/>
</dbReference>
<feature type="signal peptide" evidence="5">
    <location>
        <begin position="1"/>
        <end position="19"/>
    </location>
</feature>
<evidence type="ECO:0000256" key="2">
    <source>
        <dbReference type="ARBA" id="ARBA00022963"/>
    </source>
</evidence>
<evidence type="ECO:0000259" key="6">
    <source>
        <dbReference type="PROSITE" id="PS51635"/>
    </source>
</evidence>
<keyword evidence="1 4" id="KW-0378">Hydrolase</keyword>
<feature type="non-terminal residue" evidence="7">
    <location>
        <position position="1"/>
    </location>
</feature>
<dbReference type="InterPro" id="IPR002641">
    <property type="entry name" value="PNPLA_dom"/>
</dbReference>
<dbReference type="PANTHER" id="PTHR24185">
    <property type="entry name" value="CALCIUM-INDEPENDENT PHOSPHOLIPASE A2-GAMMA"/>
    <property type="match status" value="1"/>
</dbReference>
<evidence type="ECO:0000256" key="3">
    <source>
        <dbReference type="ARBA" id="ARBA00023098"/>
    </source>
</evidence>
<evidence type="ECO:0000256" key="1">
    <source>
        <dbReference type="ARBA" id="ARBA00022801"/>
    </source>
</evidence>
<proteinExistence type="predicted"/>
<evidence type="ECO:0000313" key="7">
    <source>
        <dbReference type="EMBL" id="GMT24570.1"/>
    </source>
</evidence>
<sequence>SMLPISSNILLRLARPASAAAATSAANYGGTPGTPPIPAAAAARLNEPGYMGYLSHAVTNLFTNLSWNTVPTPPADNSTASKQKSRVITLKASRDEVTSTTTALVKKLLLAEETNSKIIRMRQLSDHLQAFPPTRLCAVQESQLISLLLECESSSEQKIRDEARMCLTLCGFVKPPKGHGFNLLTIDGGGTRGMMGLEILEALEVATGKKVHELFDHVVGVSTGAIIAVMLGVKKMSVAECRKTYMEISRKLFSQGVFAGATGLVFNHSYYDTKKWIVMLKEILGDDTMISTSCGEGTPKISIVSSIVNLPQLQPFIHRNYETPAGKESHYRGGTTHYLWQAVQASAAAPGYFEEVVLGDILHQDGGVIANNPTALGLHEARHMWPDEKLQCLVSIGNGRTVQELEPTPLYASSKTRHKLLKIIDSATDTESVNIAMSDLLPESVYYRFNPYMSHSYGLDEIDAGRLEQMVLDAKLYVRRNEEKIETAAAKLIEKETRWQSLSRAAFEIKNRQGYYAPM</sequence>
<name>A0AAV5W2K3_9BILA</name>
<feature type="short sequence motif" description="GXGXXG" evidence="4">
    <location>
        <begin position="188"/>
        <end position="193"/>
    </location>
</feature>
<evidence type="ECO:0000256" key="5">
    <source>
        <dbReference type="SAM" id="SignalP"/>
    </source>
</evidence>
<dbReference type="InterPro" id="IPR016035">
    <property type="entry name" value="Acyl_Trfase/lysoPLipase"/>
</dbReference>
<evidence type="ECO:0000256" key="4">
    <source>
        <dbReference type="PROSITE-ProRule" id="PRU01161"/>
    </source>
</evidence>
<accession>A0AAV5W2K3</accession>
<organism evidence="7 8">
    <name type="scientific">Pristionchus fissidentatus</name>
    <dbReference type="NCBI Taxonomy" id="1538716"/>
    <lineage>
        <taxon>Eukaryota</taxon>
        <taxon>Metazoa</taxon>
        <taxon>Ecdysozoa</taxon>
        <taxon>Nematoda</taxon>
        <taxon>Chromadorea</taxon>
        <taxon>Rhabditida</taxon>
        <taxon>Rhabditina</taxon>
        <taxon>Diplogasteromorpha</taxon>
        <taxon>Diplogasteroidea</taxon>
        <taxon>Neodiplogasteridae</taxon>
        <taxon>Pristionchus</taxon>
    </lineage>
</organism>
<evidence type="ECO:0000313" key="8">
    <source>
        <dbReference type="Proteomes" id="UP001432322"/>
    </source>
</evidence>
<dbReference type="EMBL" id="BTSY01000004">
    <property type="protein sequence ID" value="GMT24570.1"/>
    <property type="molecule type" value="Genomic_DNA"/>
</dbReference>
<keyword evidence="8" id="KW-1185">Reference proteome</keyword>
<feature type="short sequence motif" description="DGA/G" evidence="4">
    <location>
        <begin position="365"/>
        <end position="367"/>
    </location>
</feature>
<dbReference type="PANTHER" id="PTHR24185:SF1">
    <property type="entry name" value="CALCIUM-INDEPENDENT PHOSPHOLIPASE A2-GAMMA"/>
    <property type="match status" value="1"/>
</dbReference>
<dbReference type="GO" id="GO:0019369">
    <property type="term" value="P:arachidonate metabolic process"/>
    <property type="evidence" value="ECO:0007669"/>
    <property type="project" value="TreeGrafter"/>
</dbReference>
<dbReference type="GO" id="GO:0047499">
    <property type="term" value="F:calcium-independent phospholipase A2 activity"/>
    <property type="evidence" value="ECO:0007669"/>
    <property type="project" value="TreeGrafter"/>
</dbReference>
<gene>
    <name evidence="7" type="ORF">PFISCL1PPCAC_15867</name>
</gene>
<dbReference type="PROSITE" id="PS51635">
    <property type="entry name" value="PNPLA"/>
    <property type="match status" value="1"/>
</dbReference>
<keyword evidence="5" id="KW-0732">Signal</keyword>
<feature type="active site" description="Proton acceptor" evidence="4">
    <location>
        <position position="365"/>
    </location>
</feature>
<keyword evidence="2 4" id="KW-0442">Lipid degradation</keyword>
<feature type="domain" description="PNPLA" evidence="6">
    <location>
        <begin position="184"/>
        <end position="378"/>
    </location>
</feature>
<dbReference type="InterPro" id="IPR045217">
    <property type="entry name" value="PNPLA8-like"/>
</dbReference>
<comment type="caution">
    <text evidence="7">The sequence shown here is derived from an EMBL/GenBank/DDBJ whole genome shotgun (WGS) entry which is preliminary data.</text>
</comment>
<protein>
    <recommendedName>
        <fullName evidence="6">PNPLA domain-containing protein</fullName>
    </recommendedName>
</protein>
<dbReference type="CDD" id="cd07211">
    <property type="entry name" value="Pat_PNPLA8"/>
    <property type="match status" value="1"/>
</dbReference>
<dbReference type="Pfam" id="PF01734">
    <property type="entry name" value="Patatin"/>
    <property type="match status" value="1"/>
</dbReference>
<feature type="short sequence motif" description="GXSXG" evidence="4">
    <location>
        <begin position="220"/>
        <end position="224"/>
    </location>
</feature>